<dbReference type="SMART" id="SM01274">
    <property type="entry name" value="malic"/>
    <property type="match status" value="1"/>
</dbReference>
<protein>
    <submittedName>
        <fullName evidence="8">NADP-dependent malic enzyme</fullName>
    </submittedName>
</protein>
<accession>A0A558AND7</accession>
<keyword evidence="2" id="KW-0560">Oxidoreductase</keyword>
<feature type="active site" description="Proton acceptor" evidence="3">
    <location>
        <position position="96"/>
    </location>
</feature>
<dbReference type="GO" id="GO:0016616">
    <property type="term" value="F:oxidoreductase activity, acting on the CH-OH group of donors, NAD or NADP as acceptor"/>
    <property type="evidence" value="ECO:0007669"/>
    <property type="project" value="InterPro"/>
</dbReference>
<feature type="binding site" evidence="4">
    <location>
        <position position="289"/>
    </location>
    <ligand>
        <name>(S)-malate</name>
        <dbReference type="ChEBI" id="CHEBI:15589"/>
    </ligand>
</feature>
<dbReference type="PANTHER" id="PTHR43237:SF4">
    <property type="entry name" value="NADP-DEPENDENT MALIC ENZYME"/>
    <property type="match status" value="1"/>
</dbReference>
<proteinExistence type="inferred from homology"/>
<dbReference type="SMART" id="SM00919">
    <property type="entry name" value="Malic_M"/>
    <property type="match status" value="1"/>
</dbReference>
<dbReference type="InterPro" id="IPR051674">
    <property type="entry name" value="Malate_Decarboxylase"/>
</dbReference>
<dbReference type="InterPro" id="IPR037062">
    <property type="entry name" value="Malic_N_dom_sf"/>
</dbReference>
<comment type="cofactor">
    <cofactor evidence="5">
        <name>Mg(2+)</name>
        <dbReference type="ChEBI" id="CHEBI:18420"/>
    </cofactor>
    <cofactor evidence="5">
        <name>Mn(2+)</name>
        <dbReference type="ChEBI" id="CHEBI:29035"/>
    </cofactor>
    <text evidence="5">Divalent metal cations. Prefers magnesium or manganese.</text>
</comment>
<reference evidence="8 9" key="1">
    <citation type="submission" date="2019-07" db="EMBL/GenBank/DDBJ databases">
        <authorList>
            <person name="Duangmal K."/>
            <person name="Teo W.F.A."/>
        </authorList>
    </citation>
    <scope>NUCLEOTIDE SEQUENCE [LARGE SCALE GENOMIC DNA]</scope>
    <source>
        <strain evidence="8 9">TBRC 6029</strain>
    </source>
</reference>
<comment type="similarity">
    <text evidence="1">Belongs to the malic enzymes family.</text>
</comment>
<dbReference type="SUPFAM" id="SSF51735">
    <property type="entry name" value="NAD(P)-binding Rossmann-fold domains"/>
    <property type="match status" value="1"/>
</dbReference>
<feature type="active site" description="Proton donor" evidence="3">
    <location>
        <position position="41"/>
    </location>
</feature>
<feature type="binding site" evidence="5">
    <location>
        <position position="138"/>
    </location>
    <ligand>
        <name>a divalent metal cation</name>
        <dbReference type="ChEBI" id="CHEBI:60240"/>
    </ligand>
</feature>
<sequence>MQDNDASPVTDDEIFHGHEGGKLSVAAVRPISQPRDLSVAYTPGVAKVSRAIAEDAALAKRYTWADRLVVVVSDGTAVLGLGDIGASASLPVMEGKSVLFKTFGGLDSIPLVLDTTDVDEIVETLVRLRPSYGAVNLEDISAPRCFELEDKLKAALDCPVMHDDQHGTAIVTLAALRGANIVLGRDISKQRVVVSGAGAAGVACARILQEAGVADVTMLDSRGIIHSGRENLNPVKEKLAETTNSAGLRGGLAEALEGADVFLGLSGSTFDESLLAAMAEDPIVFALSNPDPEVRPEMAAKYAAIVATGRSDYPNQINNVLAFPGVFRGALDAGARAITENMKLAAADAIVAVAQDDLGPDRIVPSPLDPRVAPEVAAAVAKAAIADGVTA</sequence>
<dbReference type="InterPro" id="IPR012301">
    <property type="entry name" value="Malic_N_dom"/>
</dbReference>
<evidence type="ECO:0000259" key="6">
    <source>
        <dbReference type="SMART" id="SM00919"/>
    </source>
</evidence>
<keyword evidence="5" id="KW-0479">Metal-binding</keyword>
<dbReference type="InterPro" id="IPR046346">
    <property type="entry name" value="Aminoacid_DH-like_N_sf"/>
</dbReference>
<dbReference type="Pfam" id="PF00390">
    <property type="entry name" value="malic"/>
    <property type="match status" value="1"/>
</dbReference>
<evidence type="ECO:0000313" key="8">
    <source>
        <dbReference type="EMBL" id="TVT25784.1"/>
    </source>
</evidence>
<feature type="binding site" evidence="5">
    <location>
        <position position="139"/>
    </location>
    <ligand>
        <name>a divalent metal cation</name>
        <dbReference type="ChEBI" id="CHEBI:60240"/>
    </ligand>
</feature>
<dbReference type="RefSeq" id="WP_144592585.1">
    <property type="nucleotide sequence ID" value="NZ_VJWX01000516.1"/>
</dbReference>
<dbReference type="InterPro" id="IPR001891">
    <property type="entry name" value="Malic_OxRdtase"/>
</dbReference>
<dbReference type="OrthoDB" id="9805787at2"/>
<feature type="binding site" evidence="5">
    <location>
        <position position="164"/>
    </location>
    <ligand>
        <name>a divalent metal cation</name>
        <dbReference type="ChEBI" id="CHEBI:60240"/>
    </ligand>
</feature>
<dbReference type="SUPFAM" id="SSF53223">
    <property type="entry name" value="Aminoacid dehydrogenase-like, N-terminal domain"/>
    <property type="match status" value="1"/>
</dbReference>
<dbReference type="Pfam" id="PF03949">
    <property type="entry name" value="Malic_M"/>
    <property type="match status" value="1"/>
</dbReference>
<gene>
    <name evidence="8" type="ORF">FNH05_32015</name>
</gene>
<evidence type="ECO:0000259" key="7">
    <source>
        <dbReference type="SMART" id="SM01274"/>
    </source>
</evidence>
<dbReference type="Gene3D" id="3.40.50.10380">
    <property type="entry name" value="Malic enzyme, N-terminal domain"/>
    <property type="match status" value="1"/>
</dbReference>
<dbReference type="Gene3D" id="3.40.50.720">
    <property type="entry name" value="NAD(P)-binding Rossmann-like Domain"/>
    <property type="match status" value="1"/>
</dbReference>
<evidence type="ECO:0000256" key="1">
    <source>
        <dbReference type="ARBA" id="ARBA00008785"/>
    </source>
</evidence>
<evidence type="ECO:0000256" key="4">
    <source>
        <dbReference type="PIRSR" id="PIRSR000106-2"/>
    </source>
</evidence>
<dbReference type="GO" id="GO:0004470">
    <property type="term" value="F:malic enzyme activity"/>
    <property type="evidence" value="ECO:0007669"/>
    <property type="project" value="InterPro"/>
</dbReference>
<dbReference type="GO" id="GO:0046872">
    <property type="term" value="F:metal ion binding"/>
    <property type="evidence" value="ECO:0007669"/>
    <property type="project" value="UniProtKB-KW"/>
</dbReference>
<evidence type="ECO:0000256" key="3">
    <source>
        <dbReference type="PIRSR" id="PIRSR000106-1"/>
    </source>
</evidence>
<reference evidence="8 9" key="2">
    <citation type="submission" date="2019-08" db="EMBL/GenBank/DDBJ databases">
        <title>Amycolatopsis acidicola sp. nov., isolated from peat swamp forest soil.</title>
        <authorList>
            <person name="Srisuk N."/>
        </authorList>
    </citation>
    <scope>NUCLEOTIDE SEQUENCE [LARGE SCALE GENOMIC DNA]</scope>
    <source>
        <strain evidence="8 9">TBRC 6029</strain>
    </source>
</reference>
<evidence type="ECO:0000313" key="9">
    <source>
        <dbReference type="Proteomes" id="UP000320011"/>
    </source>
</evidence>
<evidence type="ECO:0000256" key="5">
    <source>
        <dbReference type="PIRSR" id="PIRSR000106-3"/>
    </source>
</evidence>
<dbReference type="AlphaFoldDB" id="A0A558AND7"/>
<dbReference type="InterPro" id="IPR012302">
    <property type="entry name" value="Malic_NAD-bd"/>
</dbReference>
<feature type="domain" description="Malic enzyme NAD-binding" evidence="6">
    <location>
        <begin position="165"/>
        <end position="385"/>
    </location>
</feature>
<dbReference type="Proteomes" id="UP000320011">
    <property type="component" value="Unassembled WGS sequence"/>
</dbReference>
<feature type="domain" description="Malic enzyme N-terminal" evidence="7">
    <location>
        <begin position="20"/>
        <end position="153"/>
    </location>
</feature>
<keyword evidence="9" id="KW-1185">Reference proteome</keyword>
<evidence type="ECO:0000256" key="2">
    <source>
        <dbReference type="ARBA" id="ARBA00023002"/>
    </source>
</evidence>
<dbReference type="PIRSF" id="PIRSF000106">
    <property type="entry name" value="ME"/>
    <property type="match status" value="1"/>
</dbReference>
<dbReference type="PANTHER" id="PTHR43237">
    <property type="entry name" value="NADP-DEPENDENT MALIC ENZYME"/>
    <property type="match status" value="1"/>
</dbReference>
<comment type="caution">
    <text evidence="8">The sequence shown here is derived from an EMBL/GenBank/DDBJ whole genome shotgun (WGS) entry which is preliminary data.</text>
</comment>
<dbReference type="GO" id="GO:0051287">
    <property type="term" value="F:NAD binding"/>
    <property type="evidence" value="ECO:0007669"/>
    <property type="project" value="InterPro"/>
</dbReference>
<organism evidence="8 9">
    <name type="scientific">Amycolatopsis rhizosphaerae</name>
    <dbReference type="NCBI Taxonomy" id="2053003"/>
    <lineage>
        <taxon>Bacteria</taxon>
        <taxon>Bacillati</taxon>
        <taxon>Actinomycetota</taxon>
        <taxon>Actinomycetes</taxon>
        <taxon>Pseudonocardiales</taxon>
        <taxon>Pseudonocardiaceae</taxon>
        <taxon>Amycolatopsis</taxon>
    </lineage>
</organism>
<dbReference type="EMBL" id="VJWX01000516">
    <property type="protein sequence ID" value="TVT25784.1"/>
    <property type="molecule type" value="Genomic_DNA"/>
</dbReference>
<dbReference type="InterPro" id="IPR036291">
    <property type="entry name" value="NAD(P)-bd_dom_sf"/>
</dbReference>
<feature type="binding site" evidence="4">
    <location>
        <position position="318"/>
    </location>
    <ligand>
        <name>(S)-malate</name>
        <dbReference type="ChEBI" id="CHEBI:15589"/>
    </ligand>
</feature>
<name>A0A558AND7_9PSEU</name>